<keyword evidence="2 6" id="KW-0812">Transmembrane</keyword>
<feature type="transmembrane region" description="Helical" evidence="6">
    <location>
        <begin position="158"/>
        <end position="179"/>
    </location>
</feature>
<keyword evidence="8" id="KW-1185">Reference proteome</keyword>
<name>A0AAD9PII3_9APIC</name>
<evidence type="ECO:0000256" key="5">
    <source>
        <dbReference type="ARBA" id="ARBA00023136"/>
    </source>
</evidence>
<dbReference type="GO" id="GO:0005789">
    <property type="term" value="C:endoplasmic reticulum membrane"/>
    <property type="evidence" value="ECO:0007669"/>
    <property type="project" value="UniProtKB-SubCell"/>
</dbReference>
<dbReference type="GeneID" id="94337287"/>
<comment type="caution">
    <text evidence="7">The sequence shown here is derived from an EMBL/GenBank/DDBJ whole genome shotgun (WGS) entry which is preliminary data.</text>
</comment>
<protein>
    <submittedName>
        <fullName evidence="7">Uncharacterized protein</fullName>
    </submittedName>
</protein>
<sequence>MGSVVESAVYFNRTQNVDEFLDEFIRIRGLVSADKNPIKKKLFSNKTGDDSVYNRKNKKENPESVEIEDIIQMSTYDKTVNEMDAKTKQGVNPLQFDLAQVLKDTQIKRSITKPVTNINPRMLDLREIEEKRYQRMVQDISHSFNKNSPQAKEFKPPIIAGSNIFFGVGLTFFGAYSLAGLVGIDDALHRSLIGIACSFITLIVDTALFILRSNNF</sequence>
<dbReference type="PANTHER" id="PTHR31394">
    <property type="entry name" value="TRANSMEMBRANE PROTEIN 199"/>
    <property type="match status" value="1"/>
</dbReference>
<evidence type="ECO:0000256" key="6">
    <source>
        <dbReference type="SAM" id="Phobius"/>
    </source>
</evidence>
<evidence type="ECO:0000313" key="8">
    <source>
        <dbReference type="Proteomes" id="UP001214638"/>
    </source>
</evidence>
<dbReference type="EMBL" id="JALLKP010000004">
    <property type="protein sequence ID" value="KAK2195315.1"/>
    <property type="molecule type" value="Genomic_DNA"/>
</dbReference>
<keyword evidence="5 6" id="KW-0472">Membrane</keyword>
<organism evidence="7 8">
    <name type="scientific">Babesia duncani</name>
    <dbReference type="NCBI Taxonomy" id="323732"/>
    <lineage>
        <taxon>Eukaryota</taxon>
        <taxon>Sar</taxon>
        <taxon>Alveolata</taxon>
        <taxon>Apicomplexa</taxon>
        <taxon>Aconoidasida</taxon>
        <taxon>Piroplasmida</taxon>
        <taxon>Babesiidae</taxon>
        <taxon>Babesia</taxon>
    </lineage>
</organism>
<dbReference type="PANTHER" id="PTHR31394:SF1">
    <property type="entry name" value="TRANSMEMBRANE PROTEIN 199"/>
    <property type="match status" value="1"/>
</dbReference>
<keyword evidence="4 6" id="KW-1133">Transmembrane helix</keyword>
<dbReference type="GO" id="GO:0070072">
    <property type="term" value="P:vacuolar proton-transporting V-type ATPase complex assembly"/>
    <property type="evidence" value="ECO:0007669"/>
    <property type="project" value="InterPro"/>
</dbReference>
<dbReference type="AlphaFoldDB" id="A0AAD9PII3"/>
<dbReference type="RefSeq" id="XP_067802158.1">
    <property type="nucleotide sequence ID" value="XM_067948007.1"/>
</dbReference>
<evidence type="ECO:0000256" key="4">
    <source>
        <dbReference type="ARBA" id="ARBA00022989"/>
    </source>
</evidence>
<evidence type="ECO:0000256" key="3">
    <source>
        <dbReference type="ARBA" id="ARBA00022824"/>
    </source>
</evidence>
<reference evidence="7" key="1">
    <citation type="journal article" date="2023" name="Nat. Microbiol.">
        <title>Babesia duncani multi-omics identifies virulence factors and drug targets.</title>
        <authorList>
            <person name="Singh P."/>
            <person name="Lonardi S."/>
            <person name="Liang Q."/>
            <person name="Vydyam P."/>
            <person name="Khabirova E."/>
            <person name="Fang T."/>
            <person name="Gihaz S."/>
            <person name="Thekkiniath J."/>
            <person name="Munshi M."/>
            <person name="Abel S."/>
            <person name="Ciampossin L."/>
            <person name="Batugedara G."/>
            <person name="Gupta M."/>
            <person name="Lu X.M."/>
            <person name="Lenz T."/>
            <person name="Chakravarty S."/>
            <person name="Cornillot E."/>
            <person name="Hu Y."/>
            <person name="Ma W."/>
            <person name="Gonzalez L.M."/>
            <person name="Sanchez S."/>
            <person name="Estrada K."/>
            <person name="Sanchez-Flores A."/>
            <person name="Montero E."/>
            <person name="Harb O.S."/>
            <person name="Le Roch K.G."/>
            <person name="Mamoun C.B."/>
        </authorList>
    </citation>
    <scope>NUCLEOTIDE SEQUENCE</scope>
    <source>
        <strain evidence="7">WA1</strain>
    </source>
</reference>
<accession>A0AAD9PII3</accession>
<evidence type="ECO:0000313" key="7">
    <source>
        <dbReference type="EMBL" id="KAK2195315.1"/>
    </source>
</evidence>
<dbReference type="Proteomes" id="UP001214638">
    <property type="component" value="Unassembled WGS sequence"/>
</dbReference>
<dbReference type="KEGG" id="bdw:94337287"/>
<evidence type="ECO:0000256" key="1">
    <source>
        <dbReference type="ARBA" id="ARBA00004477"/>
    </source>
</evidence>
<feature type="transmembrane region" description="Helical" evidence="6">
    <location>
        <begin position="191"/>
        <end position="211"/>
    </location>
</feature>
<dbReference type="InterPro" id="IPR021013">
    <property type="entry name" value="ATPase_Vma12"/>
</dbReference>
<gene>
    <name evidence="7" type="ORF">BdWA1_002990</name>
</gene>
<comment type="subcellular location">
    <subcellularLocation>
        <location evidence="1">Endoplasmic reticulum membrane</location>
        <topology evidence="1">Multi-pass membrane protein</topology>
    </subcellularLocation>
</comment>
<keyword evidence="3" id="KW-0256">Endoplasmic reticulum</keyword>
<evidence type="ECO:0000256" key="2">
    <source>
        <dbReference type="ARBA" id="ARBA00022692"/>
    </source>
</evidence>
<proteinExistence type="predicted"/>